<dbReference type="OrthoDB" id="325595at2759"/>
<proteinExistence type="predicted"/>
<dbReference type="EMBL" id="MPUH01001343">
    <property type="protein sequence ID" value="OMJ68367.1"/>
    <property type="molecule type" value="Genomic_DNA"/>
</dbReference>
<dbReference type="PROSITE" id="PS51840">
    <property type="entry name" value="C2_NT"/>
    <property type="match status" value="1"/>
</dbReference>
<feature type="region of interest" description="Disordered" evidence="1">
    <location>
        <begin position="261"/>
        <end position="306"/>
    </location>
</feature>
<protein>
    <recommendedName>
        <fullName evidence="2">C2 NT-type domain-containing protein</fullName>
    </recommendedName>
</protein>
<feature type="compositionally biased region" description="Basic and acidic residues" evidence="1">
    <location>
        <begin position="175"/>
        <end position="212"/>
    </location>
</feature>
<name>A0A1R2AV40_9CILI</name>
<feature type="compositionally biased region" description="Low complexity" evidence="1">
    <location>
        <begin position="161"/>
        <end position="174"/>
    </location>
</feature>
<evidence type="ECO:0000256" key="1">
    <source>
        <dbReference type="SAM" id="MobiDB-lite"/>
    </source>
</evidence>
<dbReference type="AlphaFoldDB" id="A0A1R2AV40"/>
<evidence type="ECO:0000313" key="3">
    <source>
        <dbReference type="EMBL" id="OMJ68367.1"/>
    </source>
</evidence>
<sequence>MSALIQKIGAEKVKHHLEIDIHYVRIKLADSFPILIEILRGKKMHKETQPLNYNPSQSYVQFDYPLAFDITMHKKGSSYVKKNFCIKLFQINGKNRINNGRVKIDFSHIPVIKKPIIRREVPLQHCSDKTAVVSISVKLEQIGKLRKTLGSGFSPNSSLLSPNSSILSPNSSIIRQEKTPPPEFPVEKKAEIDPLSKHEDKKNIEDKKHQKANEKLQIPNNSGISLHEMTLETEEEPNTRNKRSESFNSIMSFSEMILNPNESELSSESSSSEEEAKELPVEKLVAHSVPKTTREQVTPNEGSKSQHIAVVEARAGITTRREGNCCNACVSF</sequence>
<comment type="caution">
    <text evidence="3">The sequence shown here is derived from an EMBL/GenBank/DDBJ whole genome shotgun (WGS) entry which is preliminary data.</text>
</comment>
<feature type="domain" description="C2 NT-type" evidence="2">
    <location>
        <begin position="5"/>
        <end position="141"/>
    </location>
</feature>
<organism evidence="3 4">
    <name type="scientific">Stentor coeruleus</name>
    <dbReference type="NCBI Taxonomy" id="5963"/>
    <lineage>
        <taxon>Eukaryota</taxon>
        <taxon>Sar</taxon>
        <taxon>Alveolata</taxon>
        <taxon>Ciliophora</taxon>
        <taxon>Postciliodesmatophora</taxon>
        <taxon>Heterotrichea</taxon>
        <taxon>Heterotrichida</taxon>
        <taxon>Stentoridae</taxon>
        <taxon>Stentor</taxon>
    </lineage>
</organism>
<feature type="compositionally biased region" description="Polar residues" evidence="1">
    <location>
        <begin position="295"/>
        <end position="306"/>
    </location>
</feature>
<keyword evidence="4" id="KW-1185">Reference proteome</keyword>
<evidence type="ECO:0000259" key="2">
    <source>
        <dbReference type="PROSITE" id="PS51840"/>
    </source>
</evidence>
<gene>
    <name evidence="3" type="ORF">SteCoe_34211</name>
</gene>
<dbReference type="Proteomes" id="UP000187209">
    <property type="component" value="Unassembled WGS sequence"/>
</dbReference>
<accession>A0A1R2AV40</accession>
<dbReference type="InterPro" id="IPR019448">
    <property type="entry name" value="NT-C2"/>
</dbReference>
<reference evidence="3 4" key="1">
    <citation type="submission" date="2016-11" db="EMBL/GenBank/DDBJ databases">
        <title>The macronuclear genome of Stentor coeruleus: a giant cell with tiny introns.</title>
        <authorList>
            <person name="Slabodnick M."/>
            <person name="Ruby J.G."/>
            <person name="Reiff S.B."/>
            <person name="Swart E.C."/>
            <person name="Gosai S."/>
            <person name="Prabakaran S."/>
            <person name="Witkowska E."/>
            <person name="Larue G.E."/>
            <person name="Fisher S."/>
            <person name="Freeman R.M."/>
            <person name="Gunawardena J."/>
            <person name="Chu W."/>
            <person name="Stover N.A."/>
            <person name="Gregory B.D."/>
            <person name="Nowacki M."/>
            <person name="Derisi J."/>
            <person name="Roy S.W."/>
            <person name="Marshall W.F."/>
            <person name="Sood P."/>
        </authorList>
    </citation>
    <scope>NUCLEOTIDE SEQUENCE [LARGE SCALE GENOMIC DNA]</scope>
    <source>
        <strain evidence="3">WM001</strain>
    </source>
</reference>
<feature type="region of interest" description="Disordered" evidence="1">
    <location>
        <begin position="161"/>
        <end position="212"/>
    </location>
</feature>
<evidence type="ECO:0000313" key="4">
    <source>
        <dbReference type="Proteomes" id="UP000187209"/>
    </source>
</evidence>
<dbReference type="Pfam" id="PF10358">
    <property type="entry name" value="NT-C2"/>
    <property type="match status" value="1"/>
</dbReference>